<comment type="similarity">
    <text evidence="1">Belongs to the UPF0065 (bug) family.</text>
</comment>
<keyword evidence="2" id="KW-0732">Signal</keyword>
<dbReference type="PANTHER" id="PTHR42928:SF5">
    <property type="entry name" value="BLR1237 PROTEIN"/>
    <property type="match status" value="1"/>
</dbReference>
<dbReference type="Proteomes" id="UP000249130">
    <property type="component" value="Unassembled WGS sequence"/>
</dbReference>
<comment type="caution">
    <text evidence="3">The sequence shown here is derived from an EMBL/GenBank/DDBJ whole genome shotgun (WGS) entry which is preliminary data.</text>
</comment>
<dbReference type="OrthoDB" id="7957263at2"/>
<dbReference type="InterPro" id="IPR042100">
    <property type="entry name" value="Bug_dom1"/>
</dbReference>
<evidence type="ECO:0008006" key="5">
    <source>
        <dbReference type="Google" id="ProtNLM"/>
    </source>
</evidence>
<feature type="signal peptide" evidence="2">
    <location>
        <begin position="1"/>
        <end position="26"/>
    </location>
</feature>
<dbReference type="EMBL" id="NPEX01000161">
    <property type="protein sequence ID" value="RAI42294.1"/>
    <property type="molecule type" value="Genomic_DNA"/>
</dbReference>
<dbReference type="Gene3D" id="3.40.190.150">
    <property type="entry name" value="Bordetella uptake gene, domain 1"/>
    <property type="match status" value="1"/>
</dbReference>
<evidence type="ECO:0000313" key="4">
    <source>
        <dbReference type="Proteomes" id="UP000249130"/>
    </source>
</evidence>
<evidence type="ECO:0000256" key="2">
    <source>
        <dbReference type="SAM" id="SignalP"/>
    </source>
</evidence>
<keyword evidence="4" id="KW-1185">Reference proteome</keyword>
<proteinExistence type="inferred from homology"/>
<dbReference type="CDD" id="cd07012">
    <property type="entry name" value="PBP2_Bug_TTT"/>
    <property type="match status" value="1"/>
</dbReference>
<gene>
    <name evidence="3" type="ORF">CH341_19960</name>
</gene>
<protein>
    <recommendedName>
        <fullName evidence="5">ABC transporter substrate-binding protein</fullName>
    </recommendedName>
</protein>
<feature type="chain" id="PRO_5016404103" description="ABC transporter substrate-binding protein" evidence="2">
    <location>
        <begin position="27"/>
        <end position="330"/>
    </location>
</feature>
<dbReference type="SUPFAM" id="SSF53850">
    <property type="entry name" value="Periplasmic binding protein-like II"/>
    <property type="match status" value="1"/>
</dbReference>
<dbReference type="Gene3D" id="3.40.190.10">
    <property type="entry name" value="Periplasmic binding protein-like II"/>
    <property type="match status" value="1"/>
</dbReference>
<accession>A0A327KWB4</accession>
<evidence type="ECO:0000256" key="1">
    <source>
        <dbReference type="ARBA" id="ARBA00006987"/>
    </source>
</evidence>
<name>A0A327KWB4_9BRAD</name>
<dbReference type="PANTHER" id="PTHR42928">
    <property type="entry name" value="TRICARBOXYLATE-BINDING PROTEIN"/>
    <property type="match status" value="1"/>
</dbReference>
<dbReference type="PIRSF" id="PIRSF017082">
    <property type="entry name" value="YflP"/>
    <property type="match status" value="1"/>
</dbReference>
<evidence type="ECO:0000313" key="3">
    <source>
        <dbReference type="EMBL" id="RAI42294.1"/>
    </source>
</evidence>
<reference evidence="3 4" key="1">
    <citation type="submission" date="2017-07" db="EMBL/GenBank/DDBJ databases">
        <title>Draft Genome Sequences of Select Purple Nonsulfur Bacteria.</title>
        <authorList>
            <person name="Lasarre B."/>
            <person name="Mckinlay J.B."/>
        </authorList>
    </citation>
    <scope>NUCLEOTIDE SEQUENCE [LARGE SCALE GENOMIC DNA]</scope>
    <source>
        <strain evidence="3 4">DSM 5909</strain>
    </source>
</reference>
<sequence>MKRPVTNLMRLALGCLAAGWTFGADAQTYPNKPIRLLVPIAAGSVTDVILRAAANELQGRLGQPLIIENKGGAAGILGATACSQSAPDGYTICAVYHNTMSYNPLLFTKLPYNPADIAPVGRLFYLVEGVFVSSELGVSTVAELKTKAQAKPDALNYATLGEGSLPDLFLRWMNNQWNTKIQGIPYKGGGPAAQALMANESQVTRFGVGNFRAALDSGKVKALAVSSPERSPLMPDVPTGAEAGIGGYPGIGWWGLGAPKGTPPEAIAKISTEFVKLFNEPKFKAFLDQQAVMSAPTGPEEFVGFLDQDRKAAELLIRISNTKPEEYKGQ</sequence>
<dbReference type="RefSeq" id="WP_111420756.1">
    <property type="nucleotide sequence ID" value="NZ_NPEX01000161.1"/>
</dbReference>
<dbReference type="Pfam" id="PF03401">
    <property type="entry name" value="TctC"/>
    <property type="match status" value="1"/>
</dbReference>
<organism evidence="3 4">
    <name type="scientific">Rhodoplanes roseus</name>
    <dbReference type="NCBI Taxonomy" id="29409"/>
    <lineage>
        <taxon>Bacteria</taxon>
        <taxon>Pseudomonadati</taxon>
        <taxon>Pseudomonadota</taxon>
        <taxon>Alphaproteobacteria</taxon>
        <taxon>Hyphomicrobiales</taxon>
        <taxon>Nitrobacteraceae</taxon>
        <taxon>Rhodoplanes</taxon>
    </lineage>
</organism>
<dbReference type="InterPro" id="IPR005064">
    <property type="entry name" value="BUG"/>
</dbReference>
<dbReference type="AlphaFoldDB" id="A0A327KWB4"/>